<keyword evidence="3" id="KW-1185">Reference proteome</keyword>
<evidence type="ECO:0000313" key="2">
    <source>
        <dbReference type="EMBL" id="PTQ48623.1"/>
    </source>
</evidence>
<dbReference type="AlphaFoldDB" id="A0A2R6XR91"/>
<gene>
    <name evidence="2" type="ORF">MARPO_0005s0242</name>
</gene>
<feature type="compositionally biased region" description="Polar residues" evidence="1">
    <location>
        <begin position="26"/>
        <end position="43"/>
    </location>
</feature>
<protein>
    <submittedName>
        <fullName evidence="2">Uncharacterized protein</fullName>
    </submittedName>
</protein>
<dbReference type="Proteomes" id="UP000244005">
    <property type="component" value="Unassembled WGS sequence"/>
</dbReference>
<evidence type="ECO:0000256" key="1">
    <source>
        <dbReference type="SAM" id="MobiDB-lite"/>
    </source>
</evidence>
<reference evidence="3" key="1">
    <citation type="journal article" date="2017" name="Cell">
        <title>Insights into land plant evolution garnered from the Marchantia polymorpha genome.</title>
        <authorList>
            <person name="Bowman J.L."/>
            <person name="Kohchi T."/>
            <person name="Yamato K.T."/>
            <person name="Jenkins J."/>
            <person name="Shu S."/>
            <person name="Ishizaki K."/>
            <person name="Yamaoka S."/>
            <person name="Nishihama R."/>
            <person name="Nakamura Y."/>
            <person name="Berger F."/>
            <person name="Adam C."/>
            <person name="Aki S.S."/>
            <person name="Althoff F."/>
            <person name="Araki T."/>
            <person name="Arteaga-Vazquez M.A."/>
            <person name="Balasubrmanian S."/>
            <person name="Barry K."/>
            <person name="Bauer D."/>
            <person name="Boehm C.R."/>
            <person name="Briginshaw L."/>
            <person name="Caballero-Perez J."/>
            <person name="Catarino B."/>
            <person name="Chen F."/>
            <person name="Chiyoda S."/>
            <person name="Chovatia M."/>
            <person name="Davies K.M."/>
            <person name="Delmans M."/>
            <person name="Demura T."/>
            <person name="Dierschke T."/>
            <person name="Dolan L."/>
            <person name="Dorantes-Acosta A.E."/>
            <person name="Eklund D.M."/>
            <person name="Florent S.N."/>
            <person name="Flores-Sandoval E."/>
            <person name="Fujiyama A."/>
            <person name="Fukuzawa H."/>
            <person name="Galik B."/>
            <person name="Grimanelli D."/>
            <person name="Grimwood J."/>
            <person name="Grossniklaus U."/>
            <person name="Hamada T."/>
            <person name="Haseloff J."/>
            <person name="Hetherington A.J."/>
            <person name="Higo A."/>
            <person name="Hirakawa Y."/>
            <person name="Hundley H.N."/>
            <person name="Ikeda Y."/>
            <person name="Inoue K."/>
            <person name="Inoue S.I."/>
            <person name="Ishida S."/>
            <person name="Jia Q."/>
            <person name="Kakita M."/>
            <person name="Kanazawa T."/>
            <person name="Kawai Y."/>
            <person name="Kawashima T."/>
            <person name="Kennedy M."/>
            <person name="Kinose K."/>
            <person name="Kinoshita T."/>
            <person name="Kohara Y."/>
            <person name="Koide E."/>
            <person name="Komatsu K."/>
            <person name="Kopischke S."/>
            <person name="Kubo M."/>
            <person name="Kyozuka J."/>
            <person name="Lagercrantz U."/>
            <person name="Lin S.S."/>
            <person name="Lindquist E."/>
            <person name="Lipzen A.M."/>
            <person name="Lu C.W."/>
            <person name="De Luna E."/>
            <person name="Martienssen R.A."/>
            <person name="Minamino N."/>
            <person name="Mizutani M."/>
            <person name="Mizutani M."/>
            <person name="Mochizuki N."/>
            <person name="Monte I."/>
            <person name="Mosher R."/>
            <person name="Nagasaki H."/>
            <person name="Nakagami H."/>
            <person name="Naramoto S."/>
            <person name="Nishitani K."/>
            <person name="Ohtani M."/>
            <person name="Okamoto T."/>
            <person name="Okumura M."/>
            <person name="Phillips J."/>
            <person name="Pollak B."/>
            <person name="Reinders A."/>
            <person name="Rovekamp M."/>
            <person name="Sano R."/>
            <person name="Sawa S."/>
            <person name="Schmid M.W."/>
            <person name="Shirakawa M."/>
            <person name="Solano R."/>
            <person name="Spunde A."/>
            <person name="Suetsugu N."/>
            <person name="Sugano S."/>
            <person name="Sugiyama A."/>
            <person name="Sun R."/>
            <person name="Suzuki Y."/>
            <person name="Takenaka M."/>
            <person name="Takezawa D."/>
            <person name="Tomogane H."/>
            <person name="Tsuzuki M."/>
            <person name="Ueda T."/>
            <person name="Umeda M."/>
            <person name="Ward J.M."/>
            <person name="Watanabe Y."/>
            <person name="Yazaki K."/>
            <person name="Yokoyama R."/>
            <person name="Yoshitake Y."/>
            <person name="Yotsui I."/>
            <person name="Zachgo S."/>
            <person name="Schmutz J."/>
        </authorList>
    </citation>
    <scope>NUCLEOTIDE SEQUENCE [LARGE SCALE GENOMIC DNA]</scope>
    <source>
        <strain evidence="3">Tak-1</strain>
    </source>
</reference>
<proteinExistence type="predicted"/>
<accession>A0A2R6XR91</accession>
<feature type="region of interest" description="Disordered" evidence="1">
    <location>
        <begin position="1"/>
        <end position="53"/>
    </location>
</feature>
<sequence length="90" mass="9710">MRPRPEEAGTLIEHSLQTRSAEKNAMQRTAPSLSAHTQGTPNNGLTRVGGCGREGGRTGKFIAEALIVVYLLSGVYHRGLTRLSKQTFSS</sequence>
<dbReference type="EMBL" id="KZ772677">
    <property type="protein sequence ID" value="PTQ48623.1"/>
    <property type="molecule type" value="Genomic_DNA"/>
</dbReference>
<name>A0A2R6XR91_MARPO</name>
<evidence type="ECO:0000313" key="3">
    <source>
        <dbReference type="Proteomes" id="UP000244005"/>
    </source>
</evidence>
<organism evidence="2 3">
    <name type="scientific">Marchantia polymorpha</name>
    <name type="common">Common liverwort</name>
    <name type="synonym">Marchantia aquatica</name>
    <dbReference type="NCBI Taxonomy" id="3197"/>
    <lineage>
        <taxon>Eukaryota</taxon>
        <taxon>Viridiplantae</taxon>
        <taxon>Streptophyta</taxon>
        <taxon>Embryophyta</taxon>
        <taxon>Marchantiophyta</taxon>
        <taxon>Marchantiopsida</taxon>
        <taxon>Marchantiidae</taxon>
        <taxon>Marchantiales</taxon>
        <taxon>Marchantiaceae</taxon>
        <taxon>Marchantia</taxon>
    </lineage>
</organism>